<evidence type="ECO:0000256" key="1">
    <source>
        <dbReference type="SAM" id="Phobius"/>
    </source>
</evidence>
<proteinExistence type="predicted"/>
<keyword evidence="1" id="KW-0812">Transmembrane</keyword>
<dbReference type="EMBL" id="QXQB01000005">
    <property type="protein sequence ID" value="RJX37748.1"/>
    <property type="molecule type" value="Genomic_DNA"/>
</dbReference>
<dbReference type="InterPro" id="IPR018392">
    <property type="entry name" value="LysM"/>
</dbReference>
<keyword evidence="4" id="KW-1185">Reference proteome</keyword>
<dbReference type="PROSITE" id="PS51782">
    <property type="entry name" value="LYSM"/>
    <property type="match status" value="1"/>
</dbReference>
<dbReference type="CDD" id="cd00118">
    <property type="entry name" value="LysM"/>
    <property type="match status" value="1"/>
</dbReference>
<protein>
    <submittedName>
        <fullName evidence="3">LysM peptidoglycan-binding domain-containing protein</fullName>
    </submittedName>
</protein>
<dbReference type="SMART" id="SM00257">
    <property type="entry name" value="LysM"/>
    <property type="match status" value="1"/>
</dbReference>
<evidence type="ECO:0000313" key="4">
    <source>
        <dbReference type="Proteomes" id="UP000267798"/>
    </source>
</evidence>
<dbReference type="SUPFAM" id="SSF54106">
    <property type="entry name" value="LysM domain"/>
    <property type="match status" value="1"/>
</dbReference>
<dbReference type="AlphaFoldDB" id="A0A3A6PFS5"/>
<dbReference type="Pfam" id="PF01476">
    <property type="entry name" value="LysM"/>
    <property type="match status" value="1"/>
</dbReference>
<dbReference type="Gene3D" id="3.10.350.10">
    <property type="entry name" value="LysM domain"/>
    <property type="match status" value="1"/>
</dbReference>
<gene>
    <name evidence="3" type="ORF">D3P09_22540</name>
</gene>
<feature type="transmembrane region" description="Helical" evidence="1">
    <location>
        <begin position="45"/>
        <end position="63"/>
    </location>
</feature>
<evidence type="ECO:0000313" key="3">
    <source>
        <dbReference type="EMBL" id="RJX37748.1"/>
    </source>
</evidence>
<keyword evidence="1" id="KW-0472">Membrane</keyword>
<keyword evidence="1" id="KW-1133">Transmembrane helix</keyword>
<reference evidence="3 4" key="1">
    <citation type="submission" date="2018-09" db="EMBL/GenBank/DDBJ databases">
        <title>Paenibacillus aracenensis nov. sp. isolated from a cave in southern Spain.</title>
        <authorList>
            <person name="Jurado V."/>
            <person name="Gutierrez-Patricio S."/>
            <person name="Gonzalez-Pimentel J.L."/>
            <person name="Miller A.Z."/>
            <person name="Laiz L."/>
            <person name="Saiz-Jimenez C."/>
        </authorList>
    </citation>
    <scope>NUCLEOTIDE SEQUENCE [LARGE SCALE GENOMIC DNA]</scope>
    <source>
        <strain evidence="3 4">JCM 19203</strain>
    </source>
</reference>
<accession>A0A3A6PFS5</accession>
<evidence type="ECO:0000259" key="2">
    <source>
        <dbReference type="PROSITE" id="PS51782"/>
    </source>
</evidence>
<organism evidence="3 4">
    <name type="scientific">Paenibacillus pinisoli</name>
    <dbReference type="NCBI Taxonomy" id="1276110"/>
    <lineage>
        <taxon>Bacteria</taxon>
        <taxon>Bacillati</taxon>
        <taxon>Bacillota</taxon>
        <taxon>Bacilli</taxon>
        <taxon>Bacillales</taxon>
        <taxon>Paenibacillaceae</taxon>
        <taxon>Paenibacillus</taxon>
    </lineage>
</organism>
<dbReference type="Proteomes" id="UP000267798">
    <property type="component" value="Unassembled WGS sequence"/>
</dbReference>
<name>A0A3A6PFS5_9BACL</name>
<feature type="domain" description="LysM" evidence="2">
    <location>
        <begin position="77"/>
        <end position="127"/>
    </location>
</feature>
<dbReference type="InterPro" id="IPR036779">
    <property type="entry name" value="LysM_dom_sf"/>
</dbReference>
<sequence length="130" mass="14380">MFGVLIMMIMNPSSYRSIHPERDTSMNTTYIGAVGSWIKGHGMRIVVSLLIALLLFSSFMLMGTKASGTMKPSEQEQVVTVGSGDSLWSIAVRYAERHDDIGFLVYSIKNRNNLTDSIIVPGQQLIIPDI</sequence>
<comment type="caution">
    <text evidence="3">The sequence shown here is derived from an EMBL/GenBank/DDBJ whole genome shotgun (WGS) entry which is preliminary data.</text>
</comment>